<evidence type="ECO:0000313" key="6">
    <source>
        <dbReference type="EMBL" id="RHZ73606.1"/>
    </source>
</evidence>
<evidence type="ECO:0000256" key="2">
    <source>
        <dbReference type="ARBA" id="ARBA00022676"/>
    </source>
</evidence>
<evidence type="ECO:0000256" key="1">
    <source>
        <dbReference type="ARBA" id="ARBA00006721"/>
    </source>
</evidence>
<dbReference type="CDD" id="cd06532">
    <property type="entry name" value="Glyco_transf_25"/>
    <property type="match status" value="1"/>
</dbReference>
<dbReference type="PANTHER" id="PTHR10730">
    <property type="entry name" value="PROCOLLAGEN-LYSINE,2-OXOGLUTARATE 5-DIOXYGENASE/GLYCOSYLTRANSFERASE 25 FAMILY MEMBER"/>
    <property type="match status" value="1"/>
</dbReference>
<sequence length="273" mass="31633">MKATLKKFTQLKTIFFIMLLSTILCIQLYNSNDFRLSFSTTKKNRPGTFHFDKIYVLNLKRRSDRREKMSLLLDYFNLEYEFFPAFDANSPEVEKEYQSVIKQSKLRKSEIACTLSHLKIYQSIINNNLKSALIFEDDIDLEVDIELQINEILPYLPKDWEMFYIGHCCVEDLREPFNYPTLFISTRPSCTHAYAVSNIGAQKLLSILVKLNNPLDCVLVDLIEAGKIKSFSVEPPLAVQWRLGMGSDIAVSDPSWVDQQLKNSTLKYLSIKD</sequence>
<dbReference type="GO" id="GO:0016740">
    <property type="term" value="F:transferase activity"/>
    <property type="evidence" value="ECO:0007669"/>
    <property type="project" value="UniProtKB-KW"/>
</dbReference>
<gene>
    <name evidence="6" type="ORF">Glove_230g204</name>
</gene>
<dbReference type="Proteomes" id="UP000266861">
    <property type="component" value="Unassembled WGS sequence"/>
</dbReference>
<evidence type="ECO:0000259" key="5">
    <source>
        <dbReference type="Pfam" id="PF01755"/>
    </source>
</evidence>
<keyword evidence="4" id="KW-0472">Membrane</keyword>
<keyword evidence="4" id="KW-1133">Transmembrane helix</keyword>
<dbReference type="AlphaFoldDB" id="A0A397IIN5"/>
<accession>A0A397IIN5</accession>
<feature type="transmembrane region" description="Helical" evidence="4">
    <location>
        <begin position="12"/>
        <end position="29"/>
    </location>
</feature>
<organism evidence="6 7">
    <name type="scientific">Diversispora epigaea</name>
    <dbReference type="NCBI Taxonomy" id="1348612"/>
    <lineage>
        <taxon>Eukaryota</taxon>
        <taxon>Fungi</taxon>
        <taxon>Fungi incertae sedis</taxon>
        <taxon>Mucoromycota</taxon>
        <taxon>Glomeromycotina</taxon>
        <taxon>Glomeromycetes</taxon>
        <taxon>Diversisporales</taxon>
        <taxon>Diversisporaceae</taxon>
        <taxon>Diversispora</taxon>
    </lineage>
</organism>
<keyword evidence="4" id="KW-0812">Transmembrane</keyword>
<keyword evidence="7" id="KW-1185">Reference proteome</keyword>
<evidence type="ECO:0000256" key="4">
    <source>
        <dbReference type="SAM" id="Phobius"/>
    </source>
</evidence>
<dbReference type="InterPro" id="IPR002654">
    <property type="entry name" value="Glyco_trans_25"/>
</dbReference>
<comment type="caution">
    <text evidence="6">The sequence shown here is derived from an EMBL/GenBank/DDBJ whole genome shotgun (WGS) entry which is preliminary data.</text>
</comment>
<dbReference type="EMBL" id="PQFF01000213">
    <property type="protein sequence ID" value="RHZ73606.1"/>
    <property type="molecule type" value="Genomic_DNA"/>
</dbReference>
<dbReference type="PANTHER" id="PTHR10730:SF53">
    <property type="entry name" value="GLYCOSYLTRANSFERASE 25 FAMILY MEMBER"/>
    <property type="match status" value="1"/>
</dbReference>
<protein>
    <recommendedName>
        <fullName evidence="5">Glycosyl transferase family 25 domain-containing protein</fullName>
    </recommendedName>
</protein>
<keyword evidence="3" id="KW-0808">Transferase</keyword>
<evidence type="ECO:0000256" key="3">
    <source>
        <dbReference type="ARBA" id="ARBA00022679"/>
    </source>
</evidence>
<keyword evidence="2" id="KW-0328">Glycosyltransferase</keyword>
<evidence type="ECO:0000313" key="7">
    <source>
        <dbReference type="Proteomes" id="UP000266861"/>
    </source>
</evidence>
<dbReference type="InterPro" id="IPR050757">
    <property type="entry name" value="Collagen_mod_GT25"/>
</dbReference>
<dbReference type="OrthoDB" id="47375at2759"/>
<name>A0A397IIN5_9GLOM</name>
<comment type="similarity">
    <text evidence="1">Belongs to the glycosyltransferase 25 family.</text>
</comment>
<feature type="domain" description="Glycosyl transferase family 25" evidence="5">
    <location>
        <begin position="52"/>
        <end position="218"/>
    </location>
</feature>
<dbReference type="Pfam" id="PF01755">
    <property type="entry name" value="Glyco_transf_25"/>
    <property type="match status" value="1"/>
</dbReference>
<reference evidence="6 7" key="1">
    <citation type="submission" date="2018-08" db="EMBL/GenBank/DDBJ databases">
        <title>Genome and evolution of the arbuscular mycorrhizal fungus Diversispora epigaea (formerly Glomus versiforme) and its bacterial endosymbionts.</title>
        <authorList>
            <person name="Sun X."/>
            <person name="Fei Z."/>
            <person name="Harrison M."/>
        </authorList>
    </citation>
    <scope>NUCLEOTIDE SEQUENCE [LARGE SCALE GENOMIC DNA]</scope>
    <source>
        <strain evidence="6 7">IT104</strain>
    </source>
</reference>
<proteinExistence type="inferred from homology"/>